<protein>
    <recommendedName>
        <fullName evidence="5">Cyclic lactone autoinducer peptide</fullName>
    </recommendedName>
</protein>
<reference evidence="2 3" key="3">
    <citation type="journal article" name="Genome Announc.">
        <title>Improved Draft Genome Sequence of Clostridium pasteurianum Strain ATCC 6013 (DSM 525) Using a Hybrid Next-Generation Sequencing Approach.</title>
        <authorList>
            <person name="Pyne M.E."/>
            <person name="Utturkar S."/>
            <person name="Brown S.D."/>
            <person name="Moo-Young M."/>
            <person name="Chung D.A."/>
            <person name="Chou C.P."/>
        </authorList>
    </citation>
    <scope>NUCLEOTIDE SEQUENCE [LARGE SCALE GENOMIC DNA]</scope>
    <source>
        <strain evidence="2 3">ATCC 6013</strain>
    </source>
</reference>
<evidence type="ECO:0000313" key="2">
    <source>
        <dbReference type="EMBL" id="KRU12609.1"/>
    </source>
</evidence>
<keyword evidence="4" id="KW-1185">Reference proteome</keyword>
<evidence type="ECO:0008006" key="5">
    <source>
        <dbReference type="Google" id="ProtNLM"/>
    </source>
</evidence>
<gene>
    <name evidence="1" type="ORF">CLPA_c12970</name>
    <name evidence="2" type="ORF">CP6013_01857</name>
</gene>
<dbReference type="EMBL" id="CP009268">
    <property type="protein sequence ID" value="AJA51384.1"/>
    <property type="molecule type" value="Genomic_DNA"/>
</dbReference>
<dbReference type="PATRIC" id="fig|1262449.3.peg.2712"/>
<sequence length="55" mass="6319">MRNMKAKISDFTEKFADVIGEVSIKISDKTCEKCFILGIYEPNIPIEILKENARK</sequence>
<organism evidence="1 4">
    <name type="scientific">Clostridium pasteurianum DSM 525 = ATCC 6013</name>
    <dbReference type="NCBI Taxonomy" id="1262449"/>
    <lineage>
        <taxon>Bacteria</taxon>
        <taxon>Bacillati</taxon>
        <taxon>Bacillota</taxon>
        <taxon>Clostridia</taxon>
        <taxon>Eubacteriales</taxon>
        <taxon>Clostridiaceae</taxon>
        <taxon>Clostridium</taxon>
    </lineage>
</organism>
<accession>A0A0H3J0M6</accession>
<dbReference type="Proteomes" id="UP000028042">
    <property type="component" value="Unassembled WGS sequence"/>
</dbReference>
<reference evidence="1 4" key="1">
    <citation type="journal article" date="2015" name="Genome Announc.">
        <title>Complete Genome Sequence of the Nitrogen-Fixing and Solvent-Producing Clostridium pasteurianum DSM 525.</title>
        <authorList>
            <person name="Poehlein A."/>
            <person name="Grosse-Honebrink A."/>
            <person name="Zhang Y."/>
            <person name="Minton N.P."/>
            <person name="Daniel R."/>
        </authorList>
    </citation>
    <scope>NUCLEOTIDE SEQUENCE [LARGE SCALE GENOMIC DNA]</scope>
    <source>
        <strain evidence="1">DSM 525</strain>
        <strain evidence="4">DSM 525 / ATCC 6013</strain>
    </source>
</reference>
<dbReference type="KEGG" id="cpat:CLPA_c12970"/>
<dbReference type="GeneID" id="93076212"/>
<dbReference type="RefSeq" id="WP_003446195.1">
    <property type="nucleotide sequence ID" value="NZ_CP013018.1"/>
</dbReference>
<proteinExistence type="predicted"/>
<dbReference type="KEGG" id="cpae:CPAST_c12970"/>
<dbReference type="Proteomes" id="UP000030905">
    <property type="component" value="Chromosome"/>
</dbReference>
<evidence type="ECO:0000313" key="1">
    <source>
        <dbReference type="EMBL" id="AJA51384.1"/>
    </source>
</evidence>
<evidence type="ECO:0000313" key="4">
    <source>
        <dbReference type="Proteomes" id="UP000030905"/>
    </source>
</evidence>
<evidence type="ECO:0000313" key="3">
    <source>
        <dbReference type="Proteomes" id="UP000028042"/>
    </source>
</evidence>
<dbReference type="AlphaFoldDB" id="A0A0H3J0M6"/>
<reference evidence="2" key="2">
    <citation type="submission" date="2015-10" db="EMBL/GenBank/DDBJ databases">
        <title>Improved Draft Genome Sequence of Clostridium pasteurianum Strain ATCC 6013 (DSM 525) Using a Hybrid Next-Generation Sequencing Approach.</title>
        <authorList>
            <person name="Pyne M.E."/>
            <person name="Utturkar S.M."/>
            <person name="Brown S.D."/>
            <person name="Moo-Young M."/>
            <person name="Chung D.A."/>
            <person name="Chou P.C."/>
        </authorList>
    </citation>
    <scope>NUCLEOTIDE SEQUENCE</scope>
    <source>
        <strain evidence="2">ATCC 6013</strain>
    </source>
</reference>
<name>A0A0H3J0M6_CLOPA</name>
<dbReference type="EMBL" id="JPGY02000001">
    <property type="protein sequence ID" value="KRU12609.1"/>
    <property type="molecule type" value="Genomic_DNA"/>
</dbReference>